<keyword evidence="2 7" id="KW-0028">Amino-acid biosynthesis</keyword>
<dbReference type="Proteomes" id="UP000182272">
    <property type="component" value="Chromosome I"/>
</dbReference>
<feature type="active site" description="Proton acceptor" evidence="7">
    <location>
        <position position="83"/>
    </location>
</feature>
<dbReference type="GO" id="GO:0005829">
    <property type="term" value="C:cytosol"/>
    <property type="evidence" value="ECO:0007669"/>
    <property type="project" value="TreeGrafter"/>
</dbReference>
<feature type="binding site" evidence="7">
    <location>
        <position position="95"/>
    </location>
    <ligand>
        <name>NADP(+)</name>
        <dbReference type="ChEBI" id="CHEBI:58349"/>
    </ligand>
</feature>
<dbReference type="GO" id="GO:0019632">
    <property type="term" value="P:shikimate metabolic process"/>
    <property type="evidence" value="ECO:0007669"/>
    <property type="project" value="TreeGrafter"/>
</dbReference>
<keyword evidence="3 7" id="KW-0521">NADP</keyword>
<dbReference type="GO" id="GO:0008652">
    <property type="term" value="P:amino acid biosynthetic process"/>
    <property type="evidence" value="ECO:0007669"/>
    <property type="project" value="UniProtKB-KW"/>
</dbReference>
<feature type="domain" description="Shikimate dehydrogenase substrate binding N-terminal" evidence="8">
    <location>
        <begin position="19"/>
        <end position="106"/>
    </location>
</feature>
<evidence type="ECO:0000259" key="8">
    <source>
        <dbReference type="Pfam" id="PF08501"/>
    </source>
</evidence>
<feature type="binding site" evidence="7">
    <location>
        <begin position="27"/>
        <end position="29"/>
    </location>
    <ligand>
        <name>shikimate</name>
        <dbReference type="ChEBI" id="CHEBI:36208"/>
    </ligand>
</feature>
<evidence type="ECO:0000313" key="9">
    <source>
        <dbReference type="EMBL" id="SEI20222.1"/>
    </source>
</evidence>
<comment type="catalytic activity">
    <reaction evidence="7">
        <text>shikimate + NADP(+) = 3-dehydroshikimate + NADPH + H(+)</text>
        <dbReference type="Rhea" id="RHEA:17737"/>
        <dbReference type="ChEBI" id="CHEBI:15378"/>
        <dbReference type="ChEBI" id="CHEBI:16630"/>
        <dbReference type="ChEBI" id="CHEBI:36208"/>
        <dbReference type="ChEBI" id="CHEBI:57783"/>
        <dbReference type="ChEBI" id="CHEBI:58349"/>
        <dbReference type="EC" id="1.1.1.25"/>
    </reaction>
</comment>
<comment type="subunit">
    <text evidence="7">Homodimer.</text>
</comment>
<comment type="pathway">
    <text evidence="6">Aromatic compound metabolism; 3,4-dihydroxybenzoate biosynthesis; 3-dehydroquinate from D-quinate (NAD(+) route).</text>
</comment>
<name>A0A1H6NZA6_9PSED</name>
<dbReference type="Gene3D" id="3.40.50.10860">
    <property type="entry name" value="Leucine Dehydrogenase, chain A, domain 1"/>
    <property type="match status" value="1"/>
</dbReference>
<protein>
    <recommendedName>
        <fullName evidence="7">Shikimate dehydrogenase (NADP(+))</fullName>
        <shortName evidence="7">SDH</shortName>
        <ecNumber evidence="7">1.1.1.25</ecNumber>
    </recommendedName>
</protein>
<evidence type="ECO:0000256" key="7">
    <source>
        <dbReference type="HAMAP-Rule" id="MF_00222"/>
    </source>
</evidence>
<feature type="binding site" evidence="7">
    <location>
        <position position="104"/>
    </location>
    <ligand>
        <name>shikimate</name>
        <dbReference type="ChEBI" id="CHEBI:36208"/>
    </ligand>
</feature>
<feature type="binding site" evidence="7">
    <location>
        <position position="258"/>
    </location>
    <ligand>
        <name>NADP(+)</name>
        <dbReference type="ChEBI" id="CHEBI:58349"/>
    </ligand>
</feature>
<dbReference type="GO" id="GO:0009073">
    <property type="term" value="P:aromatic amino acid family biosynthetic process"/>
    <property type="evidence" value="ECO:0007669"/>
    <property type="project" value="UniProtKB-KW"/>
</dbReference>
<feature type="binding site" evidence="7">
    <location>
        <position position="119"/>
    </location>
    <ligand>
        <name>shikimate</name>
        <dbReference type="ChEBI" id="CHEBI:36208"/>
    </ligand>
</feature>
<evidence type="ECO:0000256" key="4">
    <source>
        <dbReference type="ARBA" id="ARBA00023002"/>
    </source>
</evidence>
<dbReference type="SUPFAM" id="SSF53223">
    <property type="entry name" value="Aminoacid dehydrogenase-like, N-terminal domain"/>
    <property type="match status" value="1"/>
</dbReference>
<organism evidence="9 10">
    <name type="scientific">Pseudomonas asplenii</name>
    <dbReference type="NCBI Taxonomy" id="53407"/>
    <lineage>
        <taxon>Bacteria</taxon>
        <taxon>Pseudomonadati</taxon>
        <taxon>Pseudomonadota</taxon>
        <taxon>Gammaproteobacteria</taxon>
        <taxon>Pseudomonadales</taxon>
        <taxon>Pseudomonadaceae</taxon>
        <taxon>Pseudomonas</taxon>
    </lineage>
</organism>
<dbReference type="UniPathway" id="UPA00053">
    <property type="reaction ID" value="UER00087"/>
</dbReference>
<dbReference type="NCBIfam" id="NF001319">
    <property type="entry name" value="PRK00258.3-3"/>
    <property type="match status" value="1"/>
</dbReference>
<comment type="function">
    <text evidence="7">Involved in the biosynthesis of the chorismate, which leads to the biosynthesis of aromatic amino acids. Catalyzes the reversible NADPH linked reduction of 3-dehydroshikimate (DHSA) to yield shikimate (SA).</text>
</comment>
<evidence type="ECO:0000256" key="1">
    <source>
        <dbReference type="ARBA" id="ARBA00004871"/>
    </source>
</evidence>
<keyword evidence="4 7" id="KW-0560">Oxidoreductase</keyword>
<comment type="caution">
    <text evidence="7">Lacks conserved residue(s) required for the propagation of feature annotation.</text>
</comment>
<dbReference type="GO" id="GO:0050661">
    <property type="term" value="F:NADP binding"/>
    <property type="evidence" value="ECO:0007669"/>
    <property type="project" value="TreeGrafter"/>
</dbReference>
<evidence type="ECO:0000256" key="2">
    <source>
        <dbReference type="ARBA" id="ARBA00022605"/>
    </source>
</evidence>
<dbReference type="Gene3D" id="3.40.50.720">
    <property type="entry name" value="NAD(P)-binding Rossmann-like Domain"/>
    <property type="match status" value="1"/>
</dbReference>
<dbReference type="SUPFAM" id="SSF51735">
    <property type="entry name" value="NAD(P)-binding Rossmann-fold domains"/>
    <property type="match status" value="1"/>
</dbReference>
<dbReference type="HAMAP" id="MF_00222">
    <property type="entry name" value="Shikimate_DH_AroE"/>
    <property type="match status" value="1"/>
</dbReference>
<feature type="binding site" evidence="7">
    <location>
        <position position="79"/>
    </location>
    <ligand>
        <name>shikimate</name>
        <dbReference type="ChEBI" id="CHEBI:36208"/>
    </ligand>
</feature>
<dbReference type="FunFam" id="3.40.50.720:FF:000086">
    <property type="entry name" value="Quinate/shikimate dehydrogenase"/>
    <property type="match status" value="1"/>
</dbReference>
<proteinExistence type="inferred from homology"/>
<dbReference type="InterPro" id="IPR022893">
    <property type="entry name" value="Shikimate_DH_fam"/>
</dbReference>
<comment type="similarity">
    <text evidence="7">Belongs to the shikimate dehydrogenase family.</text>
</comment>
<dbReference type="CDD" id="cd01065">
    <property type="entry name" value="NAD_bind_Shikimate_DH"/>
    <property type="match status" value="1"/>
</dbReference>
<dbReference type="InterPro" id="IPR046346">
    <property type="entry name" value="Aminoacid_DH-like_N_sf"/>
</dbReference>
<dbReference type="InterPro" id="IPR013708">
    <property type="entry name" value="Shikimate_DH-bd_N"/>
</dbReference>
<dbReference type="GO" id="GO:0009423">
    <property type="term" value="P:chorismate biosynthetic process"/>
    <property type="evidence" value="ECO:0007669"/>
    <property type="project" value="UniProtKB-UniRule"/>
</dbReference>
<comment type="pathway">
    <text evidence="1 7">Metabolic intermediate biosynthesis; chorismate biosynthesis; chorismate from D-erythrose 4-phosphate and phosphoenolpyruvate: step 4/7.</text>
</comment>
<dbReference type="OrthoDB" id="9792692at2"/>
<dbReference type="GO" id="GO:0004764">
    <property type="term" value="F:shikimate 3-dehydrogenase (NADP+) activity"/>
    <property type="evidence" value="ECO:0007669"/>
    <property type="project" value="UniProtKB-UniRule"/>
</dbReference>
<dbReference type="Pfam" id="PF08501">
    <property type="entry name" value="Shikimate_dh_N"/>
    <property type="match status" value="1"/>
</dbReference>
<feature type="binding site" evidence="7">
    <location>
        <begin position="143"/>
        <end position="147"/>
    </location>
    <ligand>
        <name>NADP(+)</name>
        <dbReference type="ChEBI" id="CHEBI:58349"/>
    </ligand>
</feature>
<dbReference type="AlphaFoldDB" id="A0A1H6NZA6"/>
<evidence type="ECO:0000256" key="6">
    <source>
        <dbReference type="ARBA" id="ARBA00060613"/>
    </source>
</evidence>
<dbReference type="EC" id="1.1.1.25" evidence="7"/>
<feature type="binding site" evidence="7">
    <location>
        <position position="237"/>
    </location>
    <ligand>
        <name>shikimate</name>
        <dbReference type="ChEBI" id="CHEBI:36208"/>
    </ligand>
</feature>
<feature type="binding site" evidence="7">
    <location>
        <position position="235"/>
    </location>
    <ligand>
        <name>NADP(+)</name>
        <dbReference type="ChEBI" id="CHEBI:58349"/>
    </ligand>
</feature>
<dbReference type="EMBL" id="LT629972">
    <property type="protein sequence ID" value="SEI20222.1"/>
    <property type="molecule type" value="Genomic_DNA"/>
</dbReference>
<feature type="binding site" evidence="7">
    <location>
        <position position="265"/>
    </location>
    <ligand>
        <name>shikimate</name>
        <dbReference type="ChEBI" id="CHEBI:36208"/>
    </ligand>
</feature>
<gene>
    <name evidence="7" type="primary">aroE</name>
    <name evidence="9" type="ORF">SAMN05216581_4164</name>
</gene>
<dbReference type="PANTHER" id="PTHR21089">
    <property type="entry name" value="SHIKIMATE DEHYDROGENASE"/>
    <property type="match status" value="1"/>
</dbReference>
<dbReference type="PANTHER" id="PTHR21089:SF1">
    <property type="entry name" value="BIFUNCTIONAL 3-DEHYDROQUINATE DEHYDRATASE_SHIKIMATE DEHYDROGENASE, CHLOROPLASTIC"/>
    <property type="match status" value="1"/>
</dbReference>
<evidence type="ECO:0000256" key="3">
    <source>
        <dbReference type="ARBA" id="ARBA00022857"/>
    </source>
</evidence>
<sequence length="294" mass="31545">MTTSSSVQHPVAPNVLIGLIGAGLQSSMSPALHMREGSEQNLVYLYKLIDLDQLGLDANALPALMNSARQMGYNGLNITFPCKQSVLPLLDELSDEARSIDAVNTVVIKDGRTIGYNTDCLGFAEGFKRGLSDARRERVVQMGAGGAGSAVAYALLQQGVQQLSIFDIEAERGMALVNNLNARFGSGRAVLGDDLEGALSRADGLVNTTPMGMAKLPGMPVPVELLRADLWVADVVYFPIETQLLRSARALGCRTLGGGTMNVFQAVKCFELFTGIRPDTARMEQHFLEEVGQL</sequence>
<accession>A0A1H6NZA6</accession>
<evidence type="ECO:0000256" key="5">
    <source>
        <dbReference type="ARBA" id="ARBA00023141"/>
    </source>
</evidence>
<evidence type="ECO:0000313" key="10">
    <source>
        <dbReference type="Proteomes" id="UP000182272"/>
    </source>
</evidence>
<dbReference type="RefSeq" id="WP_019362592.1">
    <property type="nucleotide sequence ID" value="NZ_LT629972.1"/>
</dbReference>
<keyword evidence="5 7" id="KW-0057">Aromatic amino acid biosynthesis</keyword>
<dbReference type="InterPro" id="IPR036291">
    <property type="entry name" value="NAD(P)-bd_dom_sf"/>
</dbReference>
<reference evidence="9 10" key="1">
    <citation type="submission" date="2016-10" db="EMBL/GenBank/DDBJ databases">
        <authorList>
            <person name="de Groot N.N."/>
        </authorList>
    </citation>
    <scope>NUCLEOTIDE SEQUENCE [LARGE SCALE GENOMIC DNA]</scope>
    <source>
        <strain evidence="9 10">LMG 2158</strain>
    </source>
</reference>
<dbReference type="NCBIfam" id="NF009201">
    <property type="entry name" value="PRK12549.1"/>
    <property type="match status" value="1"/>
</dbReference>